<organism evidence="7 8">
    <name type="scientific">Mojavia pulchra JT2-VF2</name>
    <dbReference type="NCBI Taxonomy" id="287848"/>
    <lineage>
        <taxon>Bacteria</taxon>
        <taxon>Bacillati</taxon>
        <taxon>Cyanobacteriota</taxon>
        <taxon>Cyanophyceae</taxon>
        <taxon>Nostocales</taxon>
        <taxon>Nostocaceae</taxon>
    </lineage>
</organism>
<dbReference type="EMBL" id="JAHHHN010000024">
    <property type="protein sequence ID" value="MBW4564677.1"/>
    <property type="molecule type" value="Genomic_DNA"/>
</dbReference>
<dbReference type="GO" id="GO:0042586">
    <property type="term" value="F:peptide deformylase activity"/>
    <property type="evidence" value="ECO:0007669"/>
    <property type="project" value="UniProtKB-UniRule"/>
</dbReference>
<accession>A0A951UIG1</accession>
<comment type="similarity">
    <text evidence="1 6">Belongs to the polypeptide deformylase family.</text>
</comment>
<dbReference type="Gene3D" id="3.90.45.10">
    <property type="entry name" value="Peptide deformylase"/>
    <property type="match status" value="1"/>
</dbReference>
<comment type="cofactor">
    <cofactor evidence="6">
        <name>Fe(2+)</name>
        <dbReference type="ChEBI" id="CHEBI:29033"/>
    </cofactor>
    <text evidence="6">Binds 1 Fe(2+) ion.</text>
</comment>
<evidence type="ECO:0000256" key="2">
    <source>
        <dbReference type="ARBA" id="ARBA00022723"/>
    </source>
</evidence>
<dbReference type="NCBIfam" id="NF001159">
    <property type="entry name" value="PRK00150.1-3"/>
    <property type="match status" value="1"/>
</dbReference>
<proteinExistence type="inferred from homology"/>
<sequence>MAELVPIIQLGNPRLRQKASLIEDIQEQSIQKLIDDLIATVAQANGVGIAAPQIAESYRLFIVASRPNPRYPNAPQMEPTAMINPKIIAHSTEVVKGWEGCLSVPGIRGLVPRYQAIAVEYTDRNGKMQQQELTDFIARIFQHEYDHLDGIVFVDRLESTYDMITEQEYQQRILNNT</sequence>
<comment type="catalytic activity">
    <reaction evidence="6">
        <text>N-terminal N-formyl-L-methionyl-[peptide] + H2O = N-terminal L-methionyl-[peptide] + formate</text>
        <dbReference type="Rhea" id="RHEA:24420"/>
        <dbReference type="Rhea" id="RHEA-COMP:10639"/>
        <dbReference type="Rhea" id="RHEA-COMP:10640"/>
        <dbReference type="ChEBI" id="CHEBI:15377"/>
        <dbReference type="ChEBI" id="CHEBI:15740"/>
        <dbReference type="ChEBI" id="CHEBI:49298"/>
        <dbReference type="ChEBI" id="CHEBI:64731"/>
        <dbReference type="EC" id="3.5.1.88"/>
    </reaction>
</comment>
<keyword evidence="5 6" id="KW-0408">Iron</keyword>
<comment type="caution">
    <text evidence="7">The sequence shown here is derived from an EMBL/GenBank/DDBJ whole genome shotgun (WGS) entry which is preliminary data.</text>
</comment>
<dbReference type="InterPro" id="IPR023635">
    <property type="entry name" value="Peptide_deformylase"/>
</dbReference>
<name>A0A951UIG1_9NOST</name>
<feature type="binding site" evidence="6">
    <location>
        <position position="101"/>
    </location>
    <ligand>
        <name>Fe cation</name>
        <dbReference type="ChEBI" id="CHEBI:24875"/>
    </ligand>
</feature>
<reference evidence="7" key="1">
    <citation type="submission" date="2021-05" db="EMBL/GenBank/DDBJ databases">
        <authorList>
            <person name="Pietrasiak N."/>
            <person name="Ward R."/>
            <person name="Stajich J.E."/>
            <person name="Kurbessoian T."/>
        </authorList>
    </citation>
    <scope>NUCLEOTIDE SEQUENCE</scope>
    <source>
        <strain evidence="7">JT2-VF2</strain>
    </source>
</reference>
<keyword evidence="3 6" id="KW-0378">Hydrolase</keyword>
<dbReference type="EC" id="3.5.1.88" evidence="6"/>
<dbReference type="FunFam" id="3.90.45.10:FF:000003">
    <property type="entry name" value="Peptide deformylase"/>
    <property type="match status" value="1"/>
</dbReference>
<reference evidence="7" key="2">
    <citation type="journal article" date="2022" name="Microbiol. Resour. Announc.">
        <title>Metagenome Sequencing to Explore Phylogenomics of Terrestrial Cyanobacteria.</title>
        <authorList>
            <person name="Ward R.D."/>
            <person name="Stajich J.E."/>
            <person name="Johansen J.R."/>
            <person name="Huntemann M."/>
            <person name="Clum A."/>
            <person name="Foster B."/>
            <person name="Foster B."/>
            <person name="Roux S."/>
            <person name="Palaniappan K."/>
            <person name="Varghese N."/>
            <person name="Mukherjee S."/>
            <person name="Reddy T.B.K."/>
            <person name="Daum C."/>
            <person name="Copeland A."/>
            <person name="Chen I.A."/>
            <person name="Ivanova N.N."/>
            <person name="Kyrpides N.C."/>
            <person name="Shapiro N."/>
            <person name="Eloe-Fadrosh E.A."/>
            <person name="Pietrasiak N."/>
        </authorList>
    </citation>
    <scope>NUCLEOTIDE SEQUENCE</scope>
    <source>
        <strain evidence="7">JT2-VF2</strain>
    </source>
</reference>
<dbReference type="InterPro" id="IPR036821">
    <property type="entry name" value="Peptide_deformylase_sf"/>
</dbReference>
<dbReference type="Pfam" id="PF01327">
    <property type="entry name" value="Pep_deformylase"/>
    <property type="match status" value="1"/>
</dbReference>
<dbReference type="Proteomes" id="UP000715781">
    <property type="component" value="Unassembled WGS sequence"/>
</dbReference>
<dbReference type="PANTHER" id="PTHR10458">
    <property type="entry name" value="PEPTIDE DEFORMYLASE"/>
    <property type="match status" value="1"/>
</dbReference>
<evidence type="ECO:0000256" key="3">
    <source>
        <dbReference type="ARBA" id="ARBA00022801"/>
    </source>
</evidence>
<comment type="function">
    <text evidence="6">Removes the formyl group from the N-terminal Met of newly synthesized proteins. Requires at least a dipeptide for an efficient rate of reaction. N-terminal L-methionine is a prerequisite for activity but the enzyme has broad specificity at other positions.</text>
</comment>
<keyword evidence="4 6" id="KW-0648">Protein biosynthesis</keyword>
<dbReference type="AlphaFoldDB" id="A0A951UIG1"/>
<gene>
    <name evidence="6 7" type="primary">def</name>
    <name evidence="7" type="ORF">KME32_26850</name>
</gene>
<feature type="binding site" evidence="6">
    <location>
        <position position="143"/>
    </location>
    <ligand>
        <name>Fe cation</name>
        <dbReference type="ChEBI" id="CHEBI:24875"/>
    </ligand>
</feature>
<evidence type="ECO:0000313" key="8">
    <source>
        <dbReference type="Proteomes" id="UP000715781"/>
    </source>
</evidence>
<dbReference type="GO" id="GO:0006412">
    <property type="term" value="P:translation"/>
    <property type="evidence" value="ECO:0007669"/>
    <property type="project" value="UniProtKB-UniRule"/>
</dbReference>
<dbReference type="PIRSF" id="PIRSF004749">
    <property type="entry name" value="Pep_def"/>
    <property type="match status" value="1"/>
</dbReference>
<evidence type="ECO:0000256" key="1">
    <source>
        <dbReference type="ARBA" id="ARBA00010759"/>
    </source>
</evidence>
<evidence type="ECO:0000313" key="7">
    <source>
        <dbReference type="EMBL" id="MBW4564677.1"/>
    </source>
</evidence>
<evidence type="ECO:0000256" key="5">
    <source>
        <dbReference type="ARBA" id="ARBA00023004"/>
    </source>
</evidence>
<dbReference type="CDD" id="cd00487">
    <property type="entry name" value="Pep_deformylase"/>
    <property type="match status" value="1"/>
</dbReference>
<dbReference type="NCBIfam" id="TIGR00079">
    <property type="entry name" value="pept_deformyl"/>
    <property type="match status" value="1"/>
</dbReference>
<evidence type="ECO:0000256" key="6">
    <source>
        <dbReference type="HAMAP-Rule" id="MF_00163"/>
    </source>
</evidence>
<feature type="active site" evidence="6">
    <location>
        <position position="144"/>
    </location>
</feature>
<keyword evidence="2 6" id="KW-0479">Metal-binding</keyword>
<protein>
    <recommendedName>
        <fullName evidence="6">Peptide deformylase</fullName>
        <shortName evidence="6">PDF</shortName>
        <ecNumber evidence="6">3.5.1.88</ecNumber>
    </recommendedName>
    <alternativeName>
        <fullName evidence="6">Polypeptide deformylase</fullName>
    </alternativeName>
</protein>
<evidence type="ECO:0000256" key="4">
    <source>
        <dbReference type="ARBA" id="ARBA00022917"/>
    </source>
</evidence>
<dbReference type="GO" id="GO:0046872">
    <property type="term" value="F:metal ion binding"/>
    <property type="evidence" value="ECO:0007669"/>
    <property type="project" value="UniProtKB-KW"/>
</dbReference>
<dbReference type="HAMAP" id="MF_00163">
    <property type="entry name" value="Pep_deformylase"/>
    <property type="match status" value="1"/>
</dbReference>
<dbReference type="PRINTS" id="PR01576">
    <property type="entry name" value="PDEFORMYLASE"/>
</dbReference>
<feature type="binding site" evidence="6">
    <location>
        <position position="147"/>
    </location>
    <ligand>
        <name>Fe cation</name>
        <dbReference type="ChEBI" id="CHEBI:24875"/>
    </ligand>
</feature>
<dbReference type="PANTHER" id="PTHR10458:SF21">
    <property type="entry name" value="PEPTIDE DEFORMYLASE"/>
    <property type="match status" value="1"/>
</dbReference>
<dbReference type="SUPFAM" id="SSF56420">
    <property type="entry name" value="Peptide deformylase"/>
    <property type="match status" value="1"/>
</dbReference>